<feature type="chain" id="PRO_5042176797" evidence="1">
    <location>
        <begin position="19"/>
        <end position="96"/>
    </location>
</feature>
<feature type="non-terminal residue" evidence="2">
    <location>
        <position position="1"/>
    </location>
</feature>
<evidence type="ECO:0000313" key="2">
    <source>
        <dbReference type="EMBL" id="KAF8430437.1"/>
    </source>
</evidence>
<dbReference type="Pfam" id="PF18758">
    <property type="entry name" value="KDZ"/>
    <property type="match status" value="1"/>
</dbReference>
<organism evidence="2 3">
    <name type="scientific">Boletus edulis BED1</name>
    <dbReference type="NCBI Taxonomy" id="1328754"/>
    <lineage>
        <taxon>Eukaryota</taxon>
        <taxon>Fungi</taxon>
        <taxon>Dikarya</taxon>
        <taxon>Basidiomycota</taxon>
        <taxon>Agaricomycotina</taxon>
        <taxon>Agaricomycetes</taxon>
        <taxon>Agaricomycetidae</taxon>
        <taxon>Boletales</taxon>
        <taxon>Boletineae</taxon>
        <taxon>Boletaceae</taxon>
        <taxon>Boletoideae</taxon>
        <taxon>Boletus</taxon>
    </lineage>
</organism>
<dbReference type="EMBL" id="WHUW01000063">
    <property type="protein sequence ID" value="KAF8430437.1"/>
    <property type="molecule type" value="Genomic_DNA"/>
</dbReference>
<gene>
    <name evidence="2" type="ORF">L210DRAFT_3733938</name>
</gene>
<feature type="signal peptide" evidence="1">
    <location>
        <begin position="1"/>
        <end position="18"/>
    </location>
</feature>
<proteinExistence type="predicted"/>
<protein>
    <submittedName>
        <fullName evidence="2">Uncharacterized protein</fullName>
    </submittedName>
</protein>
<reference evidence="2" key="1">
    <citation type="submission" date="2019-10" db="EMBL/GenBank/DDBJ databases">
        <authorList>
            <consortium name="DOE Joint Genome Institute"/>
            <person name="Kuo A."/>
            <person name="Miyauchi S."/>
            <person name="Kiss E."/>
            <person name="Drula E."/>
            <person name="Kohler A."/>
            <person name="Sanchez-Garcia M."/>
            <person name="Andreopoulos B."/>
            <person name="Barry K.W."/>
            <person name="Bonito G."/>
            <person name="Buee M."/>
            <person name="Carver A."/>
            <person name="Chen C."/>
            <person name="Cichocki N."/>
            <person name="Clum A."/>
            <person name="Culley D."/>
            <person name="Crous P.W."/>
            <person name="Fauchery L."/>
            <person name="Girlanda M."/>
            <person name="Hayes R."/>
            <person name="Keri Z."/>
            <person name="LaButti K."/>
            <person name="Lipzen A."/>
            <person name="Lombard V."/>
            <person name="Magnuson J."/>
            <person name="Maillard F."/>
            <person name="Morin E."/>
            <person name="Murat C."/>
            <person name="Nolan M."/>
            <person name="Ohm R."/>
            <person name="Pangilinan J."/>
            <person name="Pereira M."/>
            <person name="Perotto S."/>
            <person name="Peter M."/>
            <person name="Riley R."/>
            <person name="Sitrit Y."/>
            <person name="Stielow B."/>
            <person name="Szollosi G."/>
            <person name="Zifcakova L."/>
            <person name="Stursova M."/>
            <person name="Spatafora J.W."/>
            <person name="Tedersoo L."/>
            <person name="Vaario L.-M."/>
            <person name="Yamada A."/>
            <person name="Yan M."/>
            <person name="Wang P."/>
            <person name="Xu J."/>
            <person name="Bruns T."/>
            <person name="Baldrian P."/>
            <person name="Vilgalys R."/>
            <person name="Henrissat B."/>
            <person name="Grigoriev I.V."/>
            <person name="Hibbett D."/>
            <person name="Nagy L.G."/>
            <person name="Martin F.M."/>
        </authorList>
    </citation>
    <scope>NUCLEOTIDE SEQUENCE</scope>
    <source>
        <strain evidence="2">BED1</strain>
    </source>
</reference>
<dbReference type="InterPro" id="IPR040521">
    <property type="entry name" value="KDZ"/>
</dbReference>
<keyword evidence="3" id="KW-1185">Reference proteome</keyword>
<evidence type="ECO:0000313" key="3">
    <source>
        <dbReference type="Proteomes" id="UP001194468"/>
    </source>
</evidence>
<evidence type="ECO:0000256" key="1">
    <source>
        <dbReference type="SAM" id="SignalP"/>
    </source>
</evidence>
<keyword evidence="1" id="KW-0732">Signal</keyword>
<sequence>SLAKYLLAIVDCLLSVYGQNGGCAYDIGCAFAKTANNSIVRPRIRNLNLRFMVGSFHGHAHNQLCQLQWHPMYIEGIGNMEGEGCEHVFSASNELA</sequence>
<comment type="caution">
    <text evidence="2">The sequence shown here is derived from an EMBL/GenBank/DDBJ whole genome shotgun (WGS) entry which is preliminary data.</text>
</comment>
<dbReference type="Proteomes" id="UP001194468">
    <property type="component" value="Unassembled WGS sequence"/>
</dbReference>
<dbReference type="AlphaFoldDB" id="A0AAD4BH77"/>
<name>A0AAD4BH77_BOLED</name>
<reference evidence="2" key="2">
    <citation type="journal article" date="2020" name="Nat. Commun.">
        <title>Large-scale genome sequencing of mycorrhizal fungi provides insights into the early evolution of symbiotic traits.</title>
        <authorList>
            <person name="Miyauchi S."/>
            <person name="Kiss E."/>
            <person name="Kuo A."/>
            <person name="Drula E."/>
            <person name="Kohler A."/>
            <person name="Sanchez-Garcia M."/>
            <person name="Morin E."/>
            <person name="Andreopoulos B."/>
            <person name="Barry K.W."/>
            <person name="Bonito G."/>
            <person name="Buee M."/>
            <person name="Carver A."/>
            <person name="Chen C."/>
            <person name="Cichocki N."/>
            <person name="Clum A."/>
            <person name="Culley D."/>
            <person name="Crous P.W."/>
            <person name="Fauchery L."/>
            <person name="Girlanda M."/>
            <person name="Hayes R.D."/>
            <person name="Keri Z."/>
            <person name="LaButti K."/>
            <person name="Lipzen A."/>
            <person name="Lombard V."/>
            <person name="Magnuson J."/>
            <person name="Maillard F."/>
            <person name="Murat C."/>
            <person name="Nolan M."/>
            <person name="Ohm R.A."/>
            <person name="Pangilinan J."/>
            <person name="Pereira M.F."/>
            <person name="Perotto S."/>
            <person name="Peter M."/>
            <person name="Pfister S."/>
            <person name="Riley R."/>
            <person name="Sitrit Y."/>
            <person name="Stielow J.B."/>
            <person name="Szollosi G."/>
            <person name="Zifcakova L."/>
            <person name="Stursova M."/>
            <person name="Spatafora J.W."/>
            <person name="Tedersoo L."/>
            <person name="Vaario L.M."/>
            <person name="Yamada A."/>
            <person name="Yan M."/>
            <person name="Wang P."/>
            <person name="Xu J."/>
            <person name="Bruns T."/>
            <person name="Baldrian P."/>
            <person name="Vilgalys R."/>
            <person name="Dunand C."/>
            <person name="Henrissat B."/>
            <person name="Grigoriev I.V."/>
            <person name="Hibbett D."/>
            <person name="Nagy L.G."/>
            <person name="Martin F.M."/>
        </authorList>
    </citation>
    <scope>NUCLEOTIDE SEQUENCE</scope>
    <source>
        <strain evidence="2">BED1</strain>
    </source>
</reference>
<accession>A0AAD4BH77</accession>